<evidence type="ECO:0000313" key="13">
    <source>
        <dbReference type="Proteomes" id="UP001174909"/>
    </source>
</evidence>
<gene>
    <name evidence="12" type="ORF">GBAR_LOCUS26619</name>
</gene>
<keyword evidence="13" id="KW-1185">Reference proteome</keyword>
<evidence type="ECO:0000256" key="7">
    <source>
        <dbReference type="ARBA" id="ARBA00040683"/>
    </source>
</evidence>
<dbReference type="InterPro" id="IPR049733">
    <property type="entry name" value="CCDC61_N"/>
</dbReference>
<feature type="compositionally biased region" description="Polar residues" evidence="11">
    <location>
        <begin position="356"/>
        <end position="365"/>
    </location>
</feature>
<feature type="non-terminal residue" evidence="12">
    <location>
        <position position="409"/>
    </location>
</feature>
<evidence type="ECO:0000256" key="11">
    <source>
        <dbReference type="SAM" id="MobiDB-lite"/>
    </source>
</evidence>
<keyword evidence="5" id="KW-0966">Cell projection</keyword>
<organism evidence="12 13">
    <name type="scientific">Geodia barretti</name>
    <name type="common">Barrett's horny sponge</name>
    <dbReference type="NCBI Taxonomy" id="519541"/>
    <lineage>
        <taxon>Eukaryota</taxon>
        <taxon>Metazoa</taxon>
        <taxon>Porifera</taxon>
        <taxon>Demospongiae</taxon>
        <taxon>Heteroscleromorpha</taxon>
        <taxon>Tetractinellida</taxon>
        <taxon>Astrophorina</taxon>
        <taxon>Geodiidae</taxon>
        <taxon>Geodia</taxon>
    </lineage>
</organism>
<name>A0AA35TH59_GEOBA</name>
<feature type="compositionally biased region" description="Gly residues" evidence="11">
    <location>
        <begin position="400"/>
        <end position="409"/>
    </location>
</feature>
<feature type="region of interest" description="Disordered" evidence="11">
    <location>
        <begin position="308"/>
        <end position="409"/>
    </location>
</feature>
<keyword evidence="2" id="KW-0963">Cytoplasm</keyword>
<keyword evidence="4" id="KW-0206">Cytoskeleton</keyword>
<proteinExistence type="inferred from homology"/>
<accession>A0AA35TH59</accession>
<evidence type="ECO:0000256" key="2">
    <source>
        <dbReference type="ARBA" id="ARBA00022490"/>
    </source>
</evidence>
<dbReference type="PANTHER" id="PTHR22691">
    <property type="entry name" value="YEAST SPT2-RELATED"/>
    <property type="match status" value="1"/>
</dbReference>
<comment type="subcellular location">
    <subcellularLocation>
        <location evidence="1">Cytoplasm</location>
        <location evidence="1">Cytoskeleton</location>
        <location evidence="1">Cilium basal body</location>
    </subcellularLocation>
</comment>
<dbReference type="PANTHER" id="PTHR22691:SF1">
    <property type="entry name" value="CENTROSOMAL PROTEIN CCDC61"/>
    <property type="match status" value="1"/>
</dbReference>
<evidence type="ECO:0000256" key="5">
    <source>
        <dbReference type="ARBA" id="ARBA00023273"/>
    </source>
</evidence>
<comment type="caution">
    <text evidence="12">The sequence shown here is derived from an EMBL/GenBank/DDBJ whole genome shotgun (WGS) entry which is preliminary data.</text>
</comment>
<evidence type="ECO:0000256" key="9">
    <source>
        <dbReference type="ARBA" id="ARBA00042326"/>
    </source>
</evidence>
<keyword evidence="3 10" id="KW-0175">Coiled coil</keyword>
<dbReference type="Proteomes" id="UP001174909">
    <property type="component" value="Unassembled WGS sequence"/>
</dbReference>
<dbReference type="GO" id="GO:0036064">
    <property type="term" value="C:ciliary basal body"/>
    <property type="evidence" value="ECO:0007669"/>
    <property type="project" value="TreeGrafter"/>
</dbReference>
<evidence type="ECO:0000256" key="8">
    <source>
        <dbReference type="ARBA" id="ARBA00041518"/>
    </source>
</evidence>
<dbReference type="AlphaFoldDB" id="A0AA35TH59"/>
<feature type="compositionally biased region" description="Pro residues" evidence="11">
    <location>
        <begin position="119"/>
        <end position="128"/>
    </location>
</feature>
<feature type="coiled-coil region" evidence="10">
    <location>
        <begin position="169"/>
        <end position="291"/>
    </location>
</feature>
<evidence type="ECO:0000256" key="10">
    <source>
        <dbReference type="SAM" id="Coils"/>
    </source>
</evidence>
<comment type="similarity">
    <text evidence="6">Belongs to the CCDC61 family.</text>
</comment>
<protein>
    <recommendedName>
        <fullName evidence="7">Centrosomal protein CCDC61</fullName>
    </recommendedName>
    <alternativeName>
        <fullName evidence="8">Coiled-coil domain-containing protein 61</fullName>
    </alternativeName>
    <alternativeName>
        <fullName evidence="9">VFL3 homolog</fullName>
    </alternativeName>
</protein>
<feature type="region of interest" description="Disordered" evidence="11">
    <location>
        <begin position="100"/>
        <end position="130"/>
    </location>
</feature>
<sequence>MEPRRASSSWVFKETEYLLSSCVSGDWLEVTVEGTVSSNIWKGKFEAKHIEELTRKTGNFKQFLVFTTMLESAINKSSESVTLDLLTYADLETLRERRNAMATATSAAGPGADSHTQPARPPAQPDTPPGKRYLILTYSVEFDRTDECMLTMSRIHYPLALSYAGQADSGQLRSTITRLAAELEKYKRQGKKSSALARLQKDYDDLLMEKEELEEAVESLQTQLAAVDRGGGGGGGGGGGQDKKQLKMLHEVIRNLEEEVLQERTKHQRYVSKKTEELRSLTQELGELRSSERTLRSRVRNLTNELALLRKGMRSSPSSYLQPRHTPPSSSSSVFKKTPSSSTAGSGSRHRHRQRNSSTFKTSGSLERRIGRSNSGSLERKRGERRRGGKMWVTGEGREGGQGPTRGGG</sequence>
<evidence type="ECO:0000256" key="3">
    <source>
        <dbReference type="ARBA" id="ARBA00023054"/>
    </source>
</evidence>
<evidence type="ECO:0000256" key="6">
    <source>
        <dbReference type="ARBA" id="ARBA00038217"/>
    </source>
</evidence>
<dbReference type="CDD" id="cd22284">
    <property type="entry name" value="HD_CCDC61_N"/>
    <property type="match status" value="1"/>
</dbReference>
<evidence type="ECO:0000256" key="1">
    <source>
        <dbReference type="ARBA" id="ARBA00004120"/>
    </source>
</evidence>
<evidence type="ECO:0000256" key="4">
    <source>
        <dbReference type="ARBA" id="ARBA00023212"/>
    </source>
</evidence>
<reference evidence="12" key="1">
    <citation type="submission" date="2023-03" db="EMBL/GenBank/DDBJ databases">
        <authorList>
            <person name="Steffen K."/>
            <person name="Cardenas P."/>
        </authorList>
    </citation>
    <scope>NUCLEOTIDE SEQUENCE</scope>
</reference>
<feature type="compositionally biased region" description="Low complexity" evidence="11">
    <location>
        <begin position="327"/>
        <end position="343"/>
    </location>
</feature>
<dbReference type="EMBL" id="CASHTH010003713">
    <property type="protein sequence ID" value="CAI8048210.1"/>
    <property type="molecule type" value="Genomic_DNA"/>
</dbReference>
<evidence type="ECO:0000313" key="12">
    <source>
        <dbReference type="EMBL" id="CAI8048210.1"/>
    </source>
</evidence>